<proteinExistence type="predicted"/>
<dbReference type="HOGENOM" id="CLU_2901460_0_0_11"/>
<dbReference type="AlphaFoldDB" id="U7UXA5"/>
<protein>
    <submittedName>
        <fullName evidence="1">Uncharacterized protein</fullName>
    </submittedName>
</protein>
<name>U7UXA5_9MICC</name>
<organism evidence="1 2">
    <name type="scientific">Rothia aeria F0184</name>
    <dbReference type="NCBI Taxonomy" id="888019"/>
    <lineage>
        <taxon>Bacteria</taxon>
        <taxon>Bacillati</taxon>
        <taxon>Actinomycetota</taxon>
        <taxon>Actinomycetes</taxon>
        <taxon>Micrococcales</taxon>
        <taxon>Micrococcaceae</taxon>
        <taxon>Rothia</taxon>
    </lineage>
</organism>
<reference evidence="1 2" key="1">
    <citation type="submission" date="2013-08" db="EMBL/GenBank/DDBJ databases">
        <authorList>
            <person name="Weinstock G."/>
            <person name="Sodergren E."/>
            <person name="Wylie T."/>
            <person name="Fulton L."/>
            <person name="Fulton R."/>
            <person name="Fronick C."/>
            <person name="O'Laughlin M."/>
            <person name="Godfrey J."/>
            <person name="Miner T."/>
            <person name="Herter B."/>
            <person name="Appelbaum E."/>
            <person name="Cordes M."/>
            <person name="Lek S."/>
            <person name="Wollam A."/>
            <person name="Pepin K.H."/>
            <person name="Palsikar V.B."/>
            <person name="Mitreva M."/>
            <person name="Wilson R.K."/>
        </authorList>
    </citation>
    <scope>NUCLEOTIDE SEQUENCE [LARGE SCALE GENOMIC DNA]</scope>
    <source>
        <strain evidence="1 2">F0184</strain>
    </source>
</reference>
<evidence type="ECO:0000313" key="2">
    <source>
        <dbReference type="Proteomes" id="UP000017174"/>
    </source>
</evidence>
<comment type="caution">
    <text evidence="1">The sequence shown here is derived from an EMBL/GenBank/DDBJ whole genome shotgun (WGS) entry which is preliminary data.</text>
</comment>
<accession>U7UXA5</accession>
<sequence length="62" mass="7110">MRENPTQNPVNPPVPLPAGLRLPPQRVIVIQYPAHTQCVRCRTKNPPKETYEHRRTGPREAC</sequence>
<dbReference type="Proteomes" id="UP000017174">
    <property type="component" value="Unassembled WGS sequence"/>
</dbReference>
<gene>
    <name evidence="1" type="ORF">HMPREF0742_02452</name>
</gene>
<dbReference type="EMBL" id="AXZG01000068">
    <property type="protein sequence ID" value="ERT64077.1"/>
    <property type="molecule type" value="Genomic_DNA"/>
</dbReference>
<evidence type="ECO:0000313" key="1">
    <source>
        <dbReference type="EMBL" id="ERT64077.1"/>
    </source>
</evidence>